<feature type="repeat" description="TPR" evidence="1">
    <location>
        <begin position="445"/>
        <end position="478"/>
    </location>
</feature>
<evidence type="ECO:0000313" key="3">
    <source>
        <dbReference type="EMBL" id="CAF1430060.1"/>
    </source>
</evidence>
<dbReference type="Gene3D" id="1.25.40.10">
    <property type="entry name" value="Tetratricopeptide repeat domain"/>
    <property type="match status" value="1"/>
</dbReference>
<proteinExistence type="predicted"/>
<evidence type="ECO:0000313" key="4">
    <source>
        <dbReference type="Proteomes" id="UP000663864"/>
    </source>
</evidence>
<dbReference type="AlphaFoldDB" id="A0A815N068"/>
<organism evidence="3 4">
    <name type="scientific">Rotaria sordida</name>
    <dbReference type="NCBI Taxonomy" id="392033"/>
    <lineage>
        <taxon>Eukaryota</taxon>
        <taxon>Metazoa</taxon>
        <taxon>Spiralia</taxon>
        <taxon>Gnathifera</taxon>
        <taxon>Rotifera</taxon>
        <taxon>Eurotatoria</taxon>
        <taxon>Bdelloidea</taxon>
        <taxon>Philodinida</taxon>
        <taxon>Philodinidae</taxon>
        <taxon>Rotaria</taxon>
    </lineage>
</organism>
<dbReference type="Proteomes" id="UP000663864">
    <property type="component" value="Unassembled WGS sequence"/>
</dbReference>
<dbReference type="InterPro" id="IPR019734">
    <property type="entry name" value="TPR_rpt"/>
</dbReference>
<dbReference type="GO" id="GO:0005576">
    <property type="term" value="C:extracellular region"/>
    <property type="evidence" value="ECO:0007669"/>
    <property type="project" value="InterPro"/>
</dbReference>
<feature type="domain" description="ADP ribosyltransferase" evidence="2">
    <location>
        <begin position="223"/>
        <end position="376"/>
    </location>
</feature>
<dbReference type="SUPFAM" id="SSF56399">
    <property type="entry name" value="ADP-ribosylation"/>
    <property type="match status" value="1"/>
</dbReference>
<dbReference type="PROSITE" id="PS50005">
    <property type="entry name" value="TPR"/>
    <property type="match status" value="1"/>
</dbReference>
<protein>
    <recommendedName>
        <fullName evidence="2">ADP ribosyltransferase domain-containing protein</fullName>
    </recommendedName>
</protein>
<keyword evidence="1" id="KW-0802">TPR repeat</keyword>
<dbReference type="Gene3D" id="3.90.176.10">
    <property type="entry name" value="Toxin ADP-ribosyltransferase, Chain A, domain 1"/>
    <property type="match status" value="1"/>
</dbReference>
<accession>A0A815N068</accession>
<evidence type="ECO:0000259" key="2">
    <source>
        <dbReference type="Pfam" id="PF03496"/>
    </source>
</evidence>
<gene>
    <name evidence="3" type="ORF">ZHD862_LOCUS34336</name>
</gene>
<comment type="caution">
    <text evidence="3">The sequence shown here is derived from an EMBL/GenBank/DDBJ whole genome shotgun (WGS) entry which is preliminary data.</text>
</comment>
<sequence length="505" mass="58346">MATPTLEFDISHKNTDDMYLEIFCLIWLDADANAKDIRDTEQNLRSIINRFKKFQDVKQCQKFIEERSQKERVVMVVSGQLGREIVPSIHKLRQVISIYIYCMDKEGNKKWADKFSKVKAVAVELNELIFRIKADHKIQKIVEEPLSINIFTASSGAGTSTMGVNGQFVFYQVFIDCILRLKSTEKDKEELINVCKQQYQGNSIELSNLRNFQEDYSPEKVLWWYTKESFFYKTLNAALRNQDVHLIFLFQAFIFDIHCQLKNDQVKHPKLVYRSQMVSNNELKILEQCCGQFISINSFFSTSTDRKQALSFLNISEATDNLKPVLFEIDTDPSVVTSKPFADISSHSEYPGESEILFMLGSIFRLNSIKQNSDDQVLIIGMSLCSDDVNTLKEVLVHMEKQLGSEETDLQTLGKLLWDLGKLDLAEKYFLRWLEQRPPNDALLGELYKNLGKVTSQAGKTEDSMKWWKKAVELENQKPREVSVPTSKCIETKLYPIDTTIQFKT</sequence>
<dbReference type="InterPro" id="IPR011990">
    <property type="entry name" value="TPR-like_helical_dom_sf"/>
</dbReference>
<reference evidence="3" key="1">
    <citation type="submission" date="2021-02" db="EMBL/GenBank/DDBJ databases">
        <authorList>
            <person name="Nowell W R."/>
        </authorList>
    </citation>
    <scope>NUCLEOTIDE SEQUENCE</scope>
</reference>
<dbReference type="InterPro" id="IPR003540">
    <property type="entry name" value="ADP-ribosyltransferase"/>
</dbReference>
<dbReference type="Pfam" id="PF03496">
    <property type="entry name" value="ADPrib_exo_Tox"/>
    <property type="match status" value="1"/>
</dbReference>
<dbReference type="EMBL" id="CAJNOT010004383">
    <property type="protein sequence ID" value="CAF1430060.1"/>
    <property type="molecule type" value="Genomic_DNA"/>
</dbReference>
<dbReference type="SMART" id="SM00028">
    <property type="entry name" value="TPR"/>
    <property type="match status" value="2"/>
</dbReference>
<dbReference type="SUPFAM" id="SSF48452">
    <property type="entry name" value="TPR-like"/>
    <property type="match status" value="1"/>
</dbReference>
<evidence type="ECO:0000256" key="1">
    <source>
        <dbReference type="PROSITE-ProRule" id="PRU00339"/>
    </source>
</evidence>
<dbReference type="PROSITE" id="PS51996">
    <property type="entry name" value="TR_MART"/>
    <property type="match status" value="1"/>
</dbReference>
<name>A0A815N068_9BILA</name>